<dbReference type="Pfam" id="PF11927">
    <property type="entry name" value="HODM_asu-like"/>
    <property type="match status" value="1"/>
</dbReference>
<evidence type="ECO:0000313" key="2">
    <source>
        <dbReference type="Proteomes" id="UP000199658"/>
    </source>
</evidence>
<reference evidence="2" key="1">
    <citation type="submission" date="2016-10" db="EMBL/GenBank/DDBJ databases">
        <authorList>
            <person name="Varghese N."/>
            <person name="Submissions S."/>
        </authorList>
    </citation>
    <scope>NUCLEOTIDE SEQUENCE [LARGE SCALE GENOMIC DNA]</scope>
    <source>
        <strain evidence="2">DSM 26921</strain>
    </source>
</reference>
<sequence length="263" mass="29454">MEPILQSHLPFAPWMEDRTRRLPGVVPLAYSDWLQVDDAYSAQLAYKARLLREKRAAVLMCDPQCIAPAQELLETALTHLPAGFSRGEAVLCPDGRAIEPDFNAPFETLSTLFQEDFVILQKQGDVHVLTGALLCFPASWSLADKFGKPLTAIHDPVEEYDDMLARKVERMFSAIRVDQPLTRSNALIYADPDLHHPRRGSDALRDAGQTGFIRSERQCMLRLQKTQAVVFSIHTYLVREASLSAKQAEGLRDHPIIFEGAAS</sequence>
<keyword evidence="2" id="KW-1185">Reference proteome</keyword>
<dbReference type="InterPro" id="IPR021848">
    <property type="entry name" value="HODM_asu-like"/>
</dbReference>
<protein>
    <recommendedName>
        <fullName evidence="3">DUF3445 domain-containing protein</fullName>
    </recommendedName>
</protein>
<dbReference type="AlphaFoldDB" id="A0A1I6H198"/>
<name>A0A1I6H198_9RHOB</name>
<gene>
    <name evidence="1" type="ORF">SAMN04488002_2303</name>
</gene>
<organism evidence="1 2">
    <name type="scientific">Litoreibacter janthinus</name>
    <dbReference type="NCBI Taxonomy" id="670154"/>
    <lineage>
        <taxon>Bacteria</taxon>
        <taxon>Pseudomonadati</taxon>
        <taxon>Pseudomonadota</taxon>
        <taxon>Alphaproteobacteria</taxon>
        <taxon>Rhodobacterales</taxon>
        <taxon>Roseobacteraceae</taxon>
        <taxon>Litoreibacter</taxon>
    </lineage>
</organism>
<dbReference type="RefSeq" id="WP_090216844.1">
    <property type="nucleotide sequence ID" value="NZ_FOYO01000001.1"/>
</dbReference>
<dbReference type="Proteomes" id="UP000199658">
    <property type="component" value="Unassembled WGS sequence"/>
</dbReference>
<dbReference type="OrthoDB" id="5242510at2"/>
<evidence type="ECO:0000313" key="1">
    <source>
        <dbReference type="EMBL" id="SFR48194.1"/>
    </source>
</evidence>
<evidence type="ECO:0008006" key="3">
    <source>
        <dbReference type="Google" id="ProtNLM"/>
    </source>
</evidence>
<accession>A0A1I6H198</accession>
<dbReference type="STRING" id="670154.SAMN04488002_2303"/>
<proteinExistence type="predicted"/>
<dbReference type="EMBL" id="FOYO01000001">
    <property type="protein sequence ID" value="SFR48194.1"/>
    <property type="molecule type" value="Genomic_DNA"/>
</dbReference>